<evidence type="ECO:0008006" key="4">
    <source>
        <dbReference type="Google" id="ProtNLM"/>
    </source>
</evidence>
<gene>
    <name evidence="2" type="ORF">GON03_17740</name>
</gene>
<proteinExistence type="predicted"/>
<comment type="caution">
    <text evidence="2">The sequence shown here is derived from an EMBL/GenBank/DDBJ whole genome shotgun (WGS) entry which is preliminary data.</text>
</comment>
<evidence type="ECO:0000313" key="2">
    <source>
        <dbReference type="EMBL" id="MVQ51030.1"/>
    </source>
</evidence>
<dbReference type="AlphaFoldDB" id="A0A6L6XV09"/>
<dbReference type="EMBL" id="WSEK01000004">
    <property type="protein sequence ID" value="MVQ51030.1"/>
    <property type="molecule type" value="Genomic_DNA"/>
</dbReference>
<reference evidence="2 3" key="1">
    <citation type="submission" date="2019-12" db="EMBL/GenBank/DDBJ databases">
        <authorList>
            <person name="Huq M.A."/>
        </authorList>
    </citation>
    <scope>NUCLEOTIDE SEQUENCE [LARGE SCALE GENOMIC DNA]</scope>
    <source>
        <strain evidence="2 3">MAH-18</strain>
    </source>
</reference>
<protein>
    <recommendedName>
        <fullName evidence="4">Poly-beta-1,6-N-acetyl-D-glucosamine biosynthesis protein PgaD</fullName>
    </recommendedName>
</protein>
<dbReference type="Proteomes" id="UP000473525">
    <property type="component" value="Unassembled WGS sequence"/>
</dbReference>
<accession>A0A6L6XV09</accession>
<feature type="transmembrane region" description="Helical" evidence="1">
    <location>
        <begin position="56"/>
        <end position="79"/>
    </location>
</feature>
<evidence type="ECO:0000313" key="3">
    <source>
        <dbReference type="Proteomes" id="UP000473525"/>
    </source>
</evidence>
<organism evidence="2 3">
    <name type="scientific">Nocardioides agri</name>
    <dbReference type="NCBI Taxonomy" id="2682843"/>
    <lineage>
        <taxon>Bacteria</taxon>
        <taxon>Bacillati</taxon>
        <taxon>Actinomycetota</taxon>
        <taxon>Actinomycetes</taxon>
        <taxon>Propionibacteriales</taxon>
        <taxon>Nocardioidaceae</taxon>
        <taxon>Nocardioides</taxon>
    </lineage>
</organism>
<keyword evidence="1" id="KW-0812">Transmembrane</keyword>
<evidence type="ECO:0000256" key="1">
    <source>
        <dbReference type="SAM" id="Phobius"/>
    </source>
</evidence>
<name>A0A6L6XV09_9ACTN</name>
<sequence length="190" mass="21635">MSDTPVSGGSDEQPQHHEAARVPTAPDYVVHHVDEKAVTVDWFFGDRRVGTKLTQLALVLIGWFFVILPVVITTSALVHRNDDDGGWWGYHEGFVMWEVTMLFLGILLVLFVVGFLALHLLDASGRRTREQTTTYDEERLALRLEVAGSWYADKFGPADLRKQQTRVHIEPYGDIETYELRGRYRSFGAE</sequence>
<dbReference type="RefSeq" id="WP_157344260.1">
    <property type="nucleotide sequence ID" value="NZ_WSEK01000004.1"/>
</dbReference>
<keyword evidence="1" id="KW-0472">Membrane</keyword>
<keyword evidence="3" id="KW-1185">Reference proteome</keyword>
<feature type="transmembrane region" description="Helical" evidence="1">
    <location>
        <begin position="99"/>
        <end position="121"/>
    </location>
</feature>
<keyword evidence="1" id="KW-1133">Transmembrane helix</keyword>